<evidence type="ECO:0000313" key="9">
    <source>
        <dbReference type="Proteomes" id="UP000680656"/>
    </source>
</evidence>
<evidence type="ECO:0000256" key="1">
    <source>
        <dbReference type="ARBA" id="ARBA00006890"/>
    </source>
</evidence>
<dbReference type="Proteomes" id="UP000680656">
    <property type="component" value="Chromosome"/>
</dbReference>
<dbReference type="EMBL" id="CP075546">
    <property type="protein sequence ID" value="QVV89181.1"/>
    <property type="molecule type" value="Genomic_DNA"/>
</dbReference>
<keyword evidence="4 6" id="KW-0548">Nucleotidyltransferase</keyword>
<keyword evidence="3 6" id="KW-0808">Transferase</keyword>
<dbReference type="Gene3D" id="3.90.550.10">
    <property type="entry name" value="Spore Coat Polysaccharide Biosynthesis Protein SpsA, Chain A"/>
    <property type="match status" value="1"/>
</dbReference>
<evidence type="ECO:0000256" key="4">
    <source>
        <dbReference type="ARBA" id="ARBA00022695"/>
    </source>
</evidence>
<dbReference type="Pfam" id="PF00483">
    <property type="entry name" value="NTP_transferase"/>
    <property type="match status" value="1"/>
</dbReference>
<dbReference type="PANTHER" id="PTHR43197">
    <property type="entry name" value="UTP--GLUCOSE-1-PHOSPHATE URIDYLYLTRANSFERASE"/>
    <property type="match status" value="1"/>
</dbReference>
<dbReference type="GeneID" id="65095756"/>
<accession>A0A8E7B2I8</accession>
<dbReference type="InterPro" id="IPR005771">
    <property type="entry name" value="GalU_uridylyltTrfase_bac/arc"/>
</dbReference>
<evidence type="ECO:0000256" key="2">
    <source>
        <dbReference type="ARBA" id="ARBA00012415"/>
    </source>
</evidence>
<evidence type="ECO:0000256" key="3">
    <source>
        <dbReference type="ARBA" id="ARBA00022679"/>
    </source>
</evidence>
<evidence type="ECO:0000313" key="8">
    <source>
        <dbReference type="EMBL" id="QVV89181.1"/>
    </source>
</evidence>
<dbReference type="SUPFAM" id="SSF53448">
    <property type="entry name" value="Nucleotide-diphospho-sugar transferases"/>
    <property type="match status" value="1"/>
</dbReference>
<dbReference type="GO" id="GO:0003983">
    <property type="term" value="F:UTP:glucose-1-phosphate uridylyltransferase activity"/>
    <property type="evidence" value="ECO:0007669"/>
    <property type="project" value="UniProtKB-EC"/>
</dbReference>
<dbReference type="CDD" id="cd02541">
    <property type="entry name" value="UGPase_prokaryotic"/>
    <property type="match status" value="1"/>
</dbReference>
<organism evidence="8 9">
    <name type="scientific">Methanospirillum purgamenti</name>
    <dbReference type="NCBI Taxonomy" id="2834276"/>
    <lineage>
        <taxon>Archaea</taxon>
        <taxon>Methanobacteriati</taxon>
        <taxon>Methanobacteriota</taxon>
        <taxon>Stenosarchaea group</taxon>
        <taxon>Methanomicrobia</taxon>
        <taxon>Methanomicrobiales</taxon>
        <taxon>Methanospirillaceae</taxon>
        <taxon>Methanospirillum</taxon>
    </lineage>
</organism>
<dbReference type="EC" id="2.7.7.9" evidence="2 6"/>
<evidence type="ECO:0000256" key="6">
    <source>
        <dbReference type="RuleBase" id="RU361259"/>
    </source>
</evidence>
<feature type="domain" description="Nucleotidyl transferase" evidence="7">
    <location>
        <begin position="6"/>
        <end position="266"/>
    </location>
</feature>
<dbReference type="KEGG" id="mrtj:KHC33_01190"/>
<evidence type="ECO:0000256" key="5">
    <source>
        <dbReference type="ARBA" id="ARBA00048128"/>
    </source>
</evidence>
<reference evidence="8 9" key="1">
    <citation type="submission" date="2021-05" db="EMBL/GenBank/DDBJ databases">
        <title>A novel Methanospirillum isolate from a pyrite-forming mixed culture.</title>
        <authorList>
            <person name="Bunk B."/>
            <person name="Sproer C."/>
            <person name="Spring S."/>
            <person name="Pester M."/>
        </authorList>
    </citation>
    <scope>NUCLEOTIDE SEQUENCE [LARGE SCALE GENOMIC DNA]</scope>
    <source>
        <strain evidence="8 9">J.3.6.1-F.2.7.3</strain>
    </source>
</reference>
<name>A0A8E7B2I8_9EURY</name>
<protein>
    <recommendedName>
        <fullName evidence="2 6">UTP--glucose-1-phosphate uridylyltransferase</fullName>
        <ecNumber evidence="2 6">2.7.7.9</ecNumber>
    </recommendedName>
    <alternativeName>
        <fullName evidence="6">UDP-glucose pyrophosphorylase</fullName>
    </alternativeName>
</protein>
<keyword evidence="9" id="KW-1185">Reference proteome</keyword>
<dbReference type="InterPro" id="IPR029044">
    <property type="entry name" value="Nucleotide-diphossugar_trans"/>
</dbReference>
<evidence type="ECO:0000259" key="7">
    <source>
        <dbReference type="Pfam" id="PF00483"/>
    </source>
</evidence>
<comment type="catalytic activity">
    <reaction evidence="5 6">
        <text>alpha-D-glucose 1-phosphate + UTP + H(+) = UDP-alpha-D-glucose + diphosphate</text>
        <dbReference type="Rhea" id="RHEA:19889"/>
        <dbReference type="ChEBI" id="CHEBI:15378"/>
        <dbReference type="ChEBI" id="CHEBI:33019"/>
        <dbReference type="ChEBI" id="CHEBI:46398"/>
        <dbReference type="ChEBI" id="CHEBI:58601"/>
        <dbReference type="ChEBI" id="CHEBI:58885"/>
        <dbReference type="EC" id="2.7.7.9"/>
    </reaction>
</comment>
<dbReference type="GO" id="GO:0006011">
    <property type="term" value="P:UDP-alpha-D-glucose metabolic process"/>
    <property type="evidence" value="ECO:0007669"/>
    <property type="project" value="InterPro"/>
</dbReference>
<comment type="similarity">
    <text evidence="1 6">Belongs to the UDPGP type 2 family.</text>
</comment>
<dbReference type="RefSeq" id="WP_214419981.1">
    <property type="nucleotide sequence ID" value="NZ_CP075546.1"/>
</dbReference>
<dbReference type="PANTHER" id="PTHR43197:SF1">
    <property type="entry name" value="UTP--GLUCOSE-1-PHOSPHATE URIDYLYLTRANSFERASE"/>
    <property type="match status" value="1"/>
</dbReference>
<dbReference type="InterPro" id="IPR005835">
    <property type="entry name" value="NTP_transferase_dom"/>
</dbReference>
<proteinExistence type="inferred from homology"/>
<gene>
    <name evidence="8" type="primary">galU</name>
    <name evidence="8" type="ORF">KHC33_01190</name>
</gene>
<dbReference type="NCBIfam" id="TIGR01099">
    <property type="entry name" value="galU"/>
    <property type="match status" value="1"/>
</dbReference>
<dbReference type="AlphaFoldDB" id="A0A8E7B2I8"/>
<sequence>MKEVTKAVIPAAGLGTRFLPVTKAMPKEMLPLIDHPTIHYVVKEAVDSGIEDIIIITGRNKRPIEDYFDDSPELELHLQKQGKTTELDMIQNISDLADIHYIRQKEPRGLGDAVFRASKHINGEPFAVLLGDDIVVHEIPCTKQLLNHYERNHCSVIAVEEVPFEMVNRYGILKGKCLDEIQIIMEDIVEKPEPEQAPSRMGAIGRYLFNPEIMDCIKETKTGVGGEIQLTDAIRLLRTKQNVYGYCFRGKRYDTGDRLGYIQATIDLSLQDPELAGPLLKYLNEKYIQENQ</sequence>